<evidence type="ECO:0008006" key="4">
    <source>
        <dbReference type="Google" id="ProtNLM"/>
    </source>
</evidence>
<feature type="signal peptide" evidence="1">
    <location>
        <begin position="1"/>
        <end position="22"/>
    </location>
</feature>
<dbReference type="EMBL" id="VXIS01000225">
    <property type="protein sequence ID" value="KAA8896144.1"/>
    <property type="molecule type" value="Genomic_DNA"/>
</dbReference>
<sequence length="235" mass="27011">MPLTSLPNELLLAVIALLPVPAKYYLSTTNRLFRFLVGPLAELKPDRGDVLEILRYVEQLDADRLDRVCFFCAKLKPFYHFSNHQSCASRKAFRRQCLSCQAATARDDPRRDFQVRWLFGAVLGMCHECCGLTFRKDDATVRSITTPEEGDCSHARLGATPIDFEKITVNAGFVAIAFLDRALDRDEKLALKRRQREDGGVKKFDDFFRAVREKSCRRRQHEEEIQAFFTKAREG</sequence>
<gene>
    <name evidence="2" type="ORF">FN846DRAFT_966106</name>
</gene>
<dbReference type="Proteomes" id="UP000326924">
    <property type="component" value="Unassembled WGS sequence"/>
</dbReference>
<dbReference type="AlphaFoldDB" id="A0A5J5ELX8"/>
<protein>
    <recommendedName>
        <fullName evidence="4">F-box domain-containing protein</fullName>
    </recommendedName>
</protein>
<name>A0A5J5ELX8_9PEZI</name>
<keyword evidence="1" id="KW-0732">Signal</keyword>
<dbReference type="InParanoid" id="A0A5J5ELX8"/>
<keyword evidence="3" id="KW-1185">Reference proteome</keyword>
<evidence type="ECO:0000256" key="1">
    <source>
        <dbReference type="SAM" id="SignalP"/>
    </source>
</evidence>
<reference evidence="2 3" key="1">
    <citation type="submission" date="2019-09" db="EMBL/GenBank/DDBJ databases">
        <title>Draft genome of the ectomycorrhizal ascomycete Sphaerosporella brunnea.</title>
        <authorList>
            <consortium name="DOE Joint Genome Institute"/>
            <person name="Benucci G.M."/>
            <person name="Marozzi G."/>
            <person name="Antonielli L."/>
            <person name="Sanchez S."/>
            <person name="Marco P."/>
            <person name="Wang X."/>
            <person name="Falini L.B."/>
            <person name="Barry K."/>
            <person name="Haridas S."/>
            <person name="Lipzen A."/>
            <person name="Labutti K."/>
            <person name="Grigoriev I.V."/>
            <person name="Murat C."/>
            <person name="Martin F."/>
            <person name="Albertini E."/>
            <person name="Donnini D."/>
            <person name="Bonito G."/>
        </authorList>
    </citation>
    <scope>NUCLEOTIDE SEQUENCE [LARGE SCALE GENOMIC DNA]</scope>
    <source>
        <strain evidence="2 3">Sb_GMNB300</strain>
    </source>
</reference>
<proteinExistence type="predicted"/>
<evidence type="ECO:0000313" key="3">
    <source>
        <dbReference type="Proteomes" id="UP000326924"/>
    </source>
</evidence>
<comment type="caution">
    <text evidence="2">The sequence shown here is derived from an EMBL/GenBank/DDBJ whole genome shotgun (WGS) entry which is preliminary data.</text>
</comment>
<organism evidence="2 3">
    <name type="scientific">Sphaerosporella brunnea</name>
    <dbReference type="NCBI Taxonomy" id="1250544"/>
    <lineage>
        <taxon>Eukaryota</taxon>
        <taxon>Fungi</taxon>
        <taxon>Dikarya</taxon>
        <taxon>Ascomycota</taxon>
        <taxon>Pezizomycotina</taxon>
        <taxon>Pezizomycetes</taxon>
        <taxon>Pezizales</taxon>
        <taxon>Pyronemataceae</taxon>
        <taxon>Sphaerosporella</taxon>
    </lineage>
</organism>
<accession>A0A5J5ELX8</accession>
<feature type="chain" id="PRO_5023895327" description="F-box domain-containing protein" evidence="1">
    <location>
        <begin position="23"/>
        <end position="235"/>
    </location>
</feature>
<evidence type="ECO:0000313" key="2">
    <source>
        <dbReference type="EMBL" id="KAA8896144.1"/>
    </source>
</evidence>